<feature type="region of interest" description="Disordered" evidence="1">
    <location>
        <begin position="1"/>
        <end position="29"/>
    </location>
</feature>
<evidence type="ECO:0000256" key="1">
    <source>
        <dbReference type="SAM" id="MobiDB-lite"/>
    </source>
</evidence>
<dbReference type="EMBL" id="AMZH03027658">
    <property type="protein sequence ID" value="RRT34054.1"/>
    <property type="molecule type" value="Genomic_DNA"/>
</dbReference>
<organism evidence="2 3">
    <name type="scientific">Ensete ventricosum</name>
    <name type="common">Abyssinian banana</name>
    <name type="synonym">Musa ensete</name>
    <dbReference type="NCBI Taxonomy" id="4639"/>
    <lineage>
        <taxon>Eukaryota</taxon>
        <taxon>Viridiplantae</taxon>
        <taxon>Streptophyta</taxon>
        <taxon>Embryophyta</taxon>
        <taxon>Tracheophyta</taxon>
        <taxon>Spermatophyta</taxon>
        <taxon>Magnoliopsida</taxon>
        <taxon>Liliopsida</taxon>
        <taxon>Zingiberales</taxon>
        <taxon>Musaceae</taxon>
        <taxon>Ensete</taxon>
    </lineage>
</organism>
<gene>
    <name evidence="2" type="ORF">B296_00049276</name>
</gene>
<protein>
    <submittedName>
        <fullName evidence="2">Uncharacterized protein</fullName>
    </submittedName>
</protein>
<evidence type="ECO:0000313" key="3">
    <source>
        <dbReference type="Proteomes" id="UP000287651"/>
    </source>
</evidence>
<name>A0A426X3J9_ENSVE</name>
<comment type="caution">
    <text evidence="2">The sequence shown here is derived from an EMBL/GenBank/DDBJ whole genome shotgun (WGS) entry which is preliminary data.</text>
</comment>
<proteinExistence type="predicted"/>
<reference evidence="2 3" key="1">
    <citation type="journal article" date="2014" name="Agronomy (Basel)">
        <title>A Draft Genome Sequence for Ensete ventricosum, the Drought-Tolerant Tree Against Hunger.</title>
        <authorList>
            <person name="Harrison J."/>
            <person name="Moore K.A."/>
            <person name="Paszkiewicz K."/>
            <person name="Jones T."/>
            <person name="Grant M."/>
            <person name="Ambacheew D."/>
            <person name="Muzemil S."/>
            <person name="Studholme D.J."/>
        </authorList>
    </citation>
    <scope>NUCLEOTIDE SEQUENCE [LARGE SCALE GENOMIC DNA]</scope>
</reference>
<sequence>MHRVNAVGNSPGVRRKHARVSGACQDSAREFTRRRPRLVGRLSGVAEKLAGNNRLRSSLSIGSGFGRCGGFRWEFAKRFAEGIEKLTGNTSGNHRGEDQKTCCKYTRGFRIGRS</sequence>
<accession>A0A426X3J9</accession>
<evidence type="ECO:0000313" key="2">
    <source>
        <dbReference type="EMBL" id="RRT34054.1"/>
    </source>
</evidence>
<dbReference type="AlphaFoldDB" id="A0A426X3J9"/>
<dbReference type="Proteomes" id="UP000287651">
    <property type="component" value="Unassembled WGS sequence"/>
</dbReference>